<sequence>MGGSVEPDNENHILRTWNLLRSKVGVYLKHGNCPILESELSDGVEGRCRNV</sequence>
<evidence type="ECO:0000313" key="2">
    <source>
        <dbReference type="Proteomes" id="UP000246464"/>
    </source>
</evidence>
<organism evidence="1 2">
    <name type="scientific">Scophthalmus maximus</name>
    <name type="common">Turbot</name>
    <name type="synonym">Psetta maxima</name>
    <dbReference type="NCBI Taxonomy" id="52904"/>
    <lineage>
        <taxon>Eukaryota</taxon>
        <taxon>Metazoa</taxon>
        <taxon>Chordata</taxon>
        <taxon>Craniata</taxon>
        <taxon>Vertebrata</taxon>
        <taxon>Euteleostomi</taxon>
        <taxon>Actinopterygii</taxon>
        <taxon>Neopterygii</taxon>
        <taxon>Teleostei</taxon>
        <taxon>Neoteleostei</taxon>
        <taxon>Acanthomorphata</taxon>
        <taxon>Carangaria</taxon>
        <taxon>Pleuronectiformes</taxon>
        <taxon>Pleuronectoidei</taxon>
        <taxon>Scophthalmidae</taxon>
        <taxon>Scophthalmus</taxon>
    </lineage>
</organism>
<dbReference type="AlphaFoldDB" id="A0A2U9BEY6"/>
<dbReference type="EMBL" id="CP026248">
    <property type="protein sequence ID" value="AWP02242.1"/>
    <property type="molecule type" value="Genomic_DNA"/>
</dbReference>
<dbReference type="Proteomes" id="UP000246464">
    <property type="component" value="Chromosome 6"/>
</dbReference>
<keyword evidence="2" id="KW-1185">Reference proteome</keyword>
<accession>A0A2U9BEY6</accession>
<evidence type="ECO:0000313" key="1">
    <source>
        <dbReference type="EMBL" id="AWP02242.1"/>
    </source>
</evidence>
<protein>
    <submittedName>
        <fullName evidence="1">Uncharacterized protein</fullName>
    </submittedName>
</protein>
<reference evidence="1 2" key="1">
    <citation type="submission" date="2017-12" db="EMBL/GenBank/DDBJ databases">
        <title>Integrating genomic resources of turbot (Scophthalmus maximus) in depth evaluation of genetic and physical mapping variation across individuals.</title>
        <authorList>
            <person name="Martinez P."/>
        </authorList>
    </citation>
    <scope>NUCLEOTIDE SEQUENCE [LARGE SCALE GENOMIC DNA]</scope>
</reference>
<name>A0A2U9BEY6_SCOMX</name>
<gene>
    <name evidence="1" type="ORF">SMAX5B_008048</name>
</gene>
<proteinExistence type="predicted"/>